<keyword evidence="2" id="KW-1185">Reference proteome</keyword>
<reference evidence="1 2" key="1">
    <citation type="submission" date="2024-01" db="EMBL/GenBank/DDBJ databases">
        <title>A telomere-to-telomere, gap-free genome of sweet tea (Lithocarpus litseifolius).</title>
        <authorList>
            <person name="Zhou J."/>
        </authorList>
    </citation>
    <scope>NUCLEOTIDE SEQUENCE [LARGE SCALE GENOMIC DNA]</scope>
    <source>
        <strain evidence="1">Zhou-2022a</strain>
        <tissue evidence="1">Leaf</tissue>
    </source>
</reference>
<gene>
    <name evidence="1" type="ORF">SO802_005863</name>
</gene>
<accession>A0AAW2DJC3</accession>
<dbReference type="AlphaFoldDB" id="A0AAW2DJC3"/>
<sequence>MAGCGGIIGDKYNYENWIKRLSRAIRIANSIITELRGLRDRLILCSQLQVDAIDIEQAAKVDDCRDFIGLGKQAC</sequence>
<dbReference type="EMBL" id="JAZDWU010000002">
    <property type="protein sequence ID" value="KAL0010755.1"/>
    <property type="molecule type" value="Genomic_DNA"/>
</dbReference>
<organism evidence="1 2">
    <name type="scientific">Lithocarpus litseifolius</name>
    <dbReference type="NCBI Taxonomy" id="425828"/>
    <lineage>
        <taxon>Eukaryota</taxon>
        <taxon>Viridiplantae</taxon>
        <taxon>Streptophyta</taxon>
        <taxon>Embryophyta</taxon>
        <taxon>Tracheophyta</taxon>
        <taxon>Spermatophyta</taxon>
        <taxon>Magnoliopsida</taxon>
        <taxon>eudicotyledons</taxon>
        <taxon>Gunneridae</taxon>
        <taxon>Pentapetalae</taxon>
        <taxon>rosids</taxon>
        <taxon>fabids</taxon>
        <taxon>Fagales</taxon>
        <taxon>Fagaceae</taxon>
        <taxon>Lithocarpus</taxon>
    </lineage>
</organism>
<evidence type="ECO:0000313" key="2">
    <source>
        <dbReference type="Proteomes" id="UP001459277"/>
    </source>
</evidence>
<evidence type="ECO:0000313" key="1">
    <source>
        <dbReference type="EMBL" id="KAL0010755.1"/>
    </source>
</evidence>
<proteinExistence type="predicted"/>
<dbReference type="Proteomes" id="UP001459277">
    <property type="component" value="Unassembled WGS sequence"/>
</dbReference>
<comment type="caution">
    <text evidence="1">The sequence shown here is derived from an EMBL/GenBank/DDBJ whole genome shotgun (WGS) entry which is preliminary data.</text>
</comment>
<name>A0AAW2DJC3_9ROSI</name>
<protein>
    <submittedName>
        <fullName evidence="1">Uncharacterized protein</fullName>
    </submittedName>
</protein>